<proteinExistence type="predicted"/>
<dbReference type="HOGENOM" id="CLU_3269293_0_0_6"/>
<organism evidence="1 2">
    <name type="scientific">Edwardsiella anguillarum ET080813</name>
    <dbReference type="NCBI Taxonomy" id="667120"/>
    <lineage>
        <taxon>Bacteria</taxon>
        <taxon>Pseudomonadati</taxon>
        <taxon>Pseudomonadota</taxon>
        <taxon>Gammaproteobacteria</taxon>
        <taxon>Enterobacterales</taxon>
        <taxon>Hafniaceae</taxon>
        <taxon>Edwardsiella</taxon>
    </lineage>
</organism>
<sequence length="41" mass="4743">MNLHFVINDSAAPGDHDPYLRRVYDPAALLNYIADGYRHRD</sequence>
<accession>A0A076LGM6</accession>
<reference evidence="1 2" key="1">
    <citation type="journal article" date="2012" name="PLoS ONE">
        <title>Edwardsiella comparative phylogenomics reveal the new intra/inter-species taxonomic relationships, virulence evolution and niche adaptation mechanisms.</title>
        <authorList>
            <person name="Yang M."/>
            <person name="Lv Y."/>
            <person name="Xiao J."/>
            <person name="Wu H."/>
            <person name="Zheng H."/>
            <person name="Liu Q."/>
            <person name="Zhang Y."/>
            <person name="Wang Q."/>
        </authorList>
    </citation>
    <scope>NUCLEOTIDE SEQUENCE [LARGE SCALE GENOMIC DNA]</scope>
    <source>
        <strain evidence="2">080813</strain>
    </source>
</reference>
<evidence type="ECO:0000313" key="1">
    <source>
        <dbReference type="EMBL" id="AIJ07710.1"/>
    </source>
</evidence>
<gene>
    <name evidence="1" type="ORF">ETEE_1253</name>
</gene>
<dbReference type="EMBL" id="CP006664">
    <property type="protein sequence ID" value="AIJ07710.1"/>
    <property type="molecule type" value="Genomic_DNA"/>
</dbReference>
<evidence type="ECO:0000313" key="2">
    <source>
        <dbReference type="Proteomes" id="UP000028681"/>
    </source>
</evidence>
<dbReference type="Proteomes" id="UP000028681">
    <property type="component" value="Chromosome"/>
</dbReference>
<protein>
    <submittedName>
        <fullName evidence="1">Uncharacterized protein</fullName>
    </submittedName>
</protein>
<dbReference type="KEGG" id="ete:ETEE_1253"/>
<dbReference type="AlphaFoldDB" id="A0A076LGM6"/>
<name>A0A076LGM6_9GAMM</name>